<accession>K1VD46</accession>
<dbReference type="HOGENOM" id="CLU_1023736_0_0_1"/>
<feature type="compositionally biased region" description="Basic residues" evidence="1">
    <location>
        <begin position="34"/>
        <end position="43"/>
    </location>
</feature>
<feature type="region of interest" description="Disordered" evidence="1">
    <location>
        <begin position="176"/>
        <end position="215"/>
    </location>
</feature>
<reference evidence="2 3" key="1">
    <citation type="journal article" date="2012" name="Eukaryot. Cell">
        <title>Genome sequence of the Trichosporon asahii environmental strain CBS 8904.</title>
        <authorList>
            <person name="Yang R.Y."/>
            <person name="Li H.T."/>
            <person name="Zhu H."/>
            <person name="Zhou G.P."/>
            <person name="Wang M."/>
            <person name="Wang L."/>
        </authorList>
    </citation>
    <scope>NUCLEOTIDE SEQUENCE [LARGE SCALE GENOMIC DNA]</scope>
    <source>
        <strain evidence="2 3">CBS 8904</strain>
    </source>
</reference>
<sequence>MLSTRPSRRSHAAALPSQALGQHNIFTLPPSPRPGRRTVRRKGTVSPPLTGNDRRRSSVSSGTPSICSTYPSPPNIMLNSPITANIKTQADLTNHYRAYLRALNTRTFDLVGRYVAKRARHNGYTLSHTEYCALVPQGATYTPEDIVADIQGRTIAARLSVEYPVNAPISSTLANSYGHQQTGSLSSTAGESLCDNCSASNPPTPPSTGTGGRSPRVCQVDEMVFYRFDEDWRIVEVNSMVQPRRERDAAKSQSGHERGSSRGLTHARSRSP</sequence>
<proteinExistence type="predicted"/>
<dbReference type="OrthoDB" id="2830113at2759"/>
<evidence type="ECO:0000313" key="2">
    <source>
        <dbReference type="EMBL" id="EKD01905.1"/>
    </source>
</evidence>
<feature type="compositionally biased region" description="Basic and acidic residues" evidence="1">
    <location>
        <begin position="243"/>
        <end position="260"/>
    </location>
</feature>
<dbReference type="Proteomes" id="UP000006757">
    <property type="component" value="Unassembled WGS sequence"/>
</dbReference>
<keyword evidence="3" id="KW-1185">Reference proteome</keyword>
<feature type="compositionally biased region" description="Polar residues" evidence="1">
    <location>
        <begin position="58"/>
        <end position="70"/>
    </location>
</feature>
<dbReference type="AlphaFoldDB" id="K1VD46"/>
<feature type="region of interest" description="Disordered" evidence="1">
    <location>
        <begin position="237"/>
        <end position="272"/>
    </location>
</feature>
<feature type="region of interest" description="Disordered" evidence="1">
    <location>
        <begin position="1"/>
        <end position="72"/>
    </location>
</feature>
<dbReference type="EMBL" id="AMBO01000307">
    <property type="protein sequence ID" value="EKD01905.1"/>
    <property type="molecule type" value="Genomic_DNA"/>
</dbReference>
<evidence type="ECO:0000313" key="3">
    <source>
        <dbReference type="Proteomes" id="UP000006757"/>
    </source>
</evidence>
<comment type="caution">
    <text evidence="2">The sequence shown here is derived from an EMBL/GenBank/DDBJ whole genome shotgun (WGS) entry which is preliminary data.</text>
</comment>
<feature type="compositionally biased region" description="Basic residues" evidence="1">
    <location>
        <begin position="1"/>
        <end position="11"/>
    </location>
</feature>
<organism evidence="2 3">
    <name type="scientific">Trichosporon asahii var. asahii (strain CBS 8904)</name>
    <name type="common">Yeast</name>
    <dbReference type="NCBI Taxonomy" id="1220162"/>
    <lineage>
        <taxon>Eukaryota</taxon>
        <taxon>Fungi</taxon>
        <taxon>Dikarya</taxon>
        <taxon>Basidiomycota</taxon>
        <taxon>Agaricomycotina</taxon>
        <taxon>Tremellomycetes</taxon>
        <taxon>Trichosporonales</taxon>
        <taxon>Trichosporonaceae</taxon>
        <taxon>Trichosporon</taxon>
    </lineage>
</organism>
<name>K1VD46_TRIAC</name>
<feature type="compositionally biased region" description="Polar residues" evidence="1">
    <location>
        <begin position="176"/>
        <end position="201"/>
    </location>
</feature>
<protein>
    <submittedName>
        <fullName evidence="2">Uncharacterized protein</fullName>
    </submittedName>
</protein>
<dbReference type="InParanoid" id="K1VD46"/>
<gene>
    <name evidence="2" type="ORF">A1Q2_03780</name>
</gene>
<evidence type="ECO:0000256" key="1">
    <source>
        <dbReference type="SAM" id="MobiDB-lite"/>
    </source>
</evidence>